<reference evidence="3" key="1">
    <citation type="submission" date="2011-07" db="EMBL/GenBank/DDBJ databases">
        <authorList>
            <consortium name="Caenorhabditis brenneri Sequencing and Analysis Consortium"/>
            <person name="Wilson R.K."/>
        </authorList>
    </citation>
    <scope>NUCLEOTIDE SEQUENCE [LARGE SCALE GENOMIC DNA]</scope>
    <source>
        <strain evidence="3">PB2801</strain>
    </source>
</reference>
<evidence type="ECO:0000256" key="1">
    <source>
        <dbReference type="SAM" id="Phobius"/>
    </source>
</evidence>
<gene>
    <name evidence="2" type="primary">Cbn-sru-8</name>
    <name evidence="2" type="ORF">CAEBREN_09866</name>
</gene>
<feature type="transmembrane region" description="Helical" evidence="1">
    <location>
        <begin position="129"/>
        <end position="155"/>
    </location>
</feature>
<feature type="transmembrane region" description="Helical" evidence="1">
    <location>
        <begin position="74"/>
        <end position="101"/>
    </location>
</feature>
<dbReference type="InParanoid" id="G0NV24"/>
<feature type="transmembrane region" description="Helical" evidence="1">
    <location>
        <begin position="222"/>
        <end position="244"/>
    </location>
</feature>
<keyword evidence="1" id="KW-0472">Membrane</keyword>
<dbReference type="Pfam" id="PF10322">
    <property type="entry name" value="7TM_GPCR_Sru"/>
    <property type="match status" value="1"/>
</dbReference>
<proteinExistence type="predicted"/>
<keyword evidence="1" id="KW-1133">Transmembrane helix</keyword>
<dbReference type="InterPro" id="IPR003839">
    <property type="entry name" value="7TM_GPCR_serpentine_rcpt_Sru"/>
</dbReference>
<dbReference type="OMA" id="VPINQHI"/>
<dbReference type="EMBL" id="GL379953">
    <property type="protein sequence ID" value="EGT38061.1"/>
    <property type="molecule type" value="Genomic_DNA"/>
</dbReference>
<dbReference type="Proteomes" id="UP000008068">
    <property type="component" value="Unassembled WGS sequence"/>
</dbReference>
<dbReference type="Gene3D" id="1.20.1070.10">
    <property type="entry name" value="Rhodopsin 7-helix transmembrane proteins"/>
    <property type="match status" value="1"/>
</dbReference>
<keyword evidence="1" id="KW-0812">Transmembrane</keyword>
<feature type="transmembrane region" description="Helical" evidence="1">
    <location>
        <begin position="167"/>
        <end position="189"/>
    </location>
</feature>
<accession>G0NV24</accession>
<keyword evidence="3" id="KW-1185">Reference proteome</keyword>
<organism evidence="3">
    <name type="scientific">Caenorhabditis brenneri</name>
    <name type="common">Nematode worm</name>
    <dbReference type="NCBI Taxonomy" id="135651"/>
    <lineage>
        <taxon>Eukaryota</taxon>
        <taxon>Metazoa</taxon>
        <taxon>Ecdysozoa</taxon>
        <taxon>Nematoda</taxon>
        <taxon>Chromadorea</taxon>
        <taxon>Rhabditida</taxon>
        <taxon>Rhabditina</taxon>
        <taxon>Rhabditomorpha</taxon>
        <taxon>Rhabditoidea</taxon>
        <taxon>Rhabditidae</taxon>
        <taxon>Peloderinae</taxon>
        <taxon>Caenorhabditis</taxon>
    </lineage>
</organism>
<dbReference type="AlphaFoldDB" id="G0NV24"/>
<protein>
    <submittedName>
        <fullName evidence="2">CBN-SRU-8 protein</fullName>
    </submittedName>
</protein>
<dbReference type="OrthoDB" id="5823655at2759"/>
<dbReference type="HOGENOM" id="CLU_049496_0_0_1"/>
<feature type="transmembrane region" description="Helical" evidence="1">
    <location>
        <begin position="31"/>
        <end position="54"/>
    </location>
</feature>
<dbReference type="FunCoup" id="G0NV24">
    <property type="interactions" value="6"/>
</dbReference>
<feature type="transmembrane region" description="Helical" evidence="1">
    <location>
        <begin position="268"/>
        <end position="292"/>
    </location>
</feature>
<evidence type="ECO:0000313" key="3">
    <source>
        <dbReference type="Proteomes" id="UP000008068"/>
    </source>
</evidence>
<dbReference type="PANTHER" id="PTHR46045:SF19">
    <property type="entry name" value="SERPENTINE RECEPTOR, CLASS U"/>
    <property type="match status" value="1"/>
</dbReference>
<dbReference type="PANTHER" id="PTHR46045">
    <property type="entry name" value="SERPENTINE RECEPTOR, CLASS U-RELATED"/>
    <property type="match status" value="1"/>
</dbReference>
<name>G0NV24_CAEBE</name>
<sequence>MSNETLSSSAFPQAVYGNETYKNYSPAWDSWPIVVAAIPIFYMVPTLFVIIRIIQVYCKSLVSSKHVPINQHIFLVLSLAQVLVCSFIKNLEILSFLYFVADYMMLRLPATGFFTAYCATVYPNQYIKLIFFFTFYFNYSAMIFPFLLCLLRLILMIFPNTHSKINGPLLAVCVPLTLIYPICFTFFLIPAVGYCRQLGGPYPFGSVSIYYSGGAFGLRNSIFHLINTVFWMVACLLVNVVLFFKLRNAILAATSGTSKSSRSRKAEISLTATTVAMIMPYLTYCIFTILYLQVPAYTYYMMIIRPFGNDCETVIVPWIFYLTHPVFKNRDGSVISITVINSSSLRKERSSVMPISKVNIL</sequence>
<dbReference type="eggNOG" id="ENOG502R9MC">
    <property type="taxonomic scope" value="Eukaryota"/>
</dbReference>
<evidence type="ECO:0000313" key="2">
    <source>
        <dbReference type="EMBL" id="EGT38061.1"/>
    </source>
</evidence>